<dbReference type="GO" id="GO:0009007">
    <property type="term" value="F:site-specific DNA-methyltransferase (adenine-specific) activity"/>
    <property type="evidence" value="ECO:0007669"/>
    <property type="project" value="UniProtKB-EC"/>
</dbReference>
<evidence type="ECO:0000256" key="4">
    <source>
        <dbReference type="ARBA" id="ARBA00047942"/>
    </source>
</evidence>
<dbReference type="AlphaFoldDB" id="A0A133V9M1"/>
<dbReference type="GO" id="GO:0032259">
    <property type="term" value="P:methylation"/>
    <property type="evidence" value="ECO:0007669"/>
    <property type="project" value="UniProtKB-KW"/>
</dbReference>
<keyword evidence="7" id="KW-1185">Reference proteome</keyword>
<dbReference type="InterPro" id="IPR025931">
    <property type="entry name" value="TaqI_C"/>
</dbReference>
<keyword evidence="3" id="KW-0808">Transferase</keyword>
<feature type="domain" description="TaqI-like C-terminal specificity" evidence="5">
    <location>
        <begin position="29"/>
        <end position="116"/>
    </location>
</feature>
<evidence type="ECO:0000256" key="1">
    <source>
        <dbReference type="ARBA" id="ARBA00011900"/>
    </source>
</evidence>
<dbReference type="Proteomes" id="UP000070565">
    <property type="component" value="Unassembled WGS sequence"/>
</dbReference>
<name>A0A133V9M1_9EURY</name>
<dbReference type="PANTHER" id="PTHR33841:SF1">
    <property type="entry name" value="DNA METHYLTRANSFERASE A"/>
    <property type="match status" value="1"/>
</dbReference>
<dbReference type="EMBL" id="LHXZ01000028">
    <property type="protein sequence ID" value="KXB03160.1"/>
    <property type="molecule type" value="Genomic_DNA"/>
</dbReference>
<evidence type="ECO:0000313" key="6">
    <source>
        <dbReference type="EMBL" id="KXB03160.1"/>
    </source>
</evidence>
<organism evidence="6 7">
    <name type="scientific">candidate division MSBL1 archaeon SCGC-AAA261F19</name>
    <dbReference type="NCBI Taxonomy" id="1698275"/>
    <lineage>
        <taxon>Archaea</taxon>
        <taxon>Methanobacteriati</taxon>
        <taxon>Methanobacteriota</taxon>
        <taxon>candidate division MSBL1</taxon>
    </lineage>
</organism>
<dbReference type="Pfam" id="PF12950">
    <property type="entry name" value="TaqI_C"/>
    <property type="match status" value="1"/>
</dbReference>
<comment type="catalytic activity">
    <reaction evidence="4">
        <text>a 2'-deoxyadenosine in DNA + S-adenosyl-L-methionine = an N(6)-methyl-2'-deoxyadenosine in DNA + S-adenosyl-L-homocysteine + H(+)</text>
        <dbReference type="Rhea" id="RHEA:15197"/>
        <dbReference type="Rhea" id="RHEA-COMP:12418"/>
        <dbReference type="Rhea" id="RHEA-COMP:12419"/>
        <dbReference type="ChEBI" id="CHEBI:15378"/>
        <dbReference type="ChEBI" id="CHEBI:57856"/>
        <dbReference type="ChEBI" id="CHEBI:59789"/>
        <dbReference type="ChEBI" id="CHEBI:90615"/>
        <dbReference type="ChEBI" id="CHEBI:90616"/>
        <dbReference type="EC" id="2.1.1.72"/>
    </reaction>
</comment>
<comment type="caution">
    <text evidence="6">The sequence shown here is derived from an EMBL/GenBank/DDBJ whole genome shotgun (WGS) entry which is preliminary data.</text>
</comment>
<sequence length="361" mass="42427">MDQQIHPRKVKSVMLRTINRPPEISDEVWEVFTKKKVLVREVAKALTAAYDANGEYGHLTGMYQYYDFKNEFNHFVITAYLNSKLFDFFYKSVYGASHMAGGYLNFHSSYMNPLPIKKPTPNSNQKFKEKVSKVTKFSTLKYKIMDFFEKISTKLRNSERLLSEVLESDRRALQEGNRDKIWTKSVSFYPDQKNALLEKEFSEFIFTGDSEKPVISIYGINGQKEEEIYEMEFVDRNLMQIVYLSLKGLFDSRKKTETLEDVLSKTIVPVIRPNIWENTQNILKEVKEKIKEWEEDTTKGENFEPDIVKIDNRIQEIDNEIDAHVFDLYGLDREEIVTVLDSLETRESIKEDILEKFSDLQ</sequence>
<proteinExistence type="predicted"/>
<protein>
    <recommendedName>
        <fullName evidence="1">site-specific DNA-methyltransferase (adenine-specific)</fullName>
        <ecNumber evidence="1">2.1.1.72</ecNumber>
    </recommendedName>
</protein>
<evidence type="ECO:0000259" key="5">
    <source>
        <dbReference type="Pfam" id="PF12950"/>
    </source>
</evidence>
<evidence type="ECO:0000256" key="2">
    <source>
        <dbReference type="ARBA" id="ARBA00022603"/>
    </source>
</evidence>
<accession>A0A133V9M1</accession>
<gene>
    <name evidence="6" type="ORF">AKJ45_02395</name>
</gene>
<evidence type="ECO:0000256" key="3">
    <source>
        <dbReference type="ARBA" id="ARBA00022679"/>
    </source>
</evidence>
<reference evidence="6 7" key="1">
    <citation type="journal article" date="2016" name="Sci. Rep.">
        <title>Metabolic traits of an uncultured archaeal lineage -MSBL1- from brine pools of the Red Sea.</title>
        <authorList>
            <person name="Mwirichia R."/>
            <person name="Alam I."/>
            <person name="Rashid M."/>
            <person name="Vinu M."/>
            <person name="Ba-Alawi W."/>
            <person name="Anthony Kamau A."/>
            <person name="Kamanda Ngugi D."/>
            <person name="Goker M."/>
            <person name="Klenk H.P."/>
            <person name="Bajic V."/>
            <person name="Stingl U."/>
        </authorList>
    </citation>
    <scope>NUCLEOTIDE SEQUENCE [LARGE SCALE GENOMIC DNA]</scope>
    <source>
        <strain evidence="6">SCGC-AAA261F19</strain>
    </source>
</reference>
<dbReference type="PANTHER" id="PTHR33841">
    <property type="entry name" value="DNA METHYLTRANSFERASE YEEA-RELATED"/>
    <property type="match status" value="1"/>
</dbReference>
<keyword evidence="2" id="KW-0489">Methyltransferase</keyword>
<dbReference type="InterPro" id="IPR050953">
    <property type="entry name" value="N4_N6_ade-DNA_methylase"/>
</dbReference>
<evidence type="ECO:0000313" key="7">
    <source>
        <dbReference type="Proteomes" id="UP000070565"/>
    </source>
</evidence>
<dbReference type="EC" id="2.1.1.72" evidence="1"/>